<name>L7ESY3_STRT8</name>
<evidence type="ECO:0000256" key="1">
    <source>
        <dbReference type="SAM" id="MobiDB-lite"/>
    </source>
</evidence>
<dbReference type="EMBL" id="AEJB01000606">
    <property type="protein sequence ID" value="ELP62533.1"/>
    <property type="molecule type" value="Genomic_DNA"/>
</dbReference>
<reference evidence="2 3" key="1">
    <citation type="journal article" date="2011" name="Plasmid">
        <title>Streptomyces turgidiscabies Car8 contains a modular pathogenicity island that shares virulence genes with other actinobacterial plant pathogens.</title>
        <authorList>
            <person name="Huguet-Tapia J.C."/>
            <person name="Badger J.H."/>
            <person name="Loria R."/>
            <person name="Pettis G.S."/>
        </authorList>
    </citation>
    <scope>NUCLEOTIDE SEQUENCE [LARGE SCALE GENOMIC DNA]</scope>
    <source>
        <strain evidence="2 3">Car8</strain>
    </source>
</reference>
<feature type="region of interest" description="Disordered" evidence="1">
    <location>
        <begin position="59"/>
        <end position="78"/>
    </location>
</feature>
<accession>L7ESY3</accession>
<evidence type="ECO:0000313" key="2">
    <source>
        <dbReference type="EMBL" id="ELP62533.1"/>
    </source>
</evidence>
<evidence type="ECO:0000313" key="3">
    <source>
        <dbReference type="Proteomes" id="UP000010931"/>
    </source>
</evidence>
<comment type="caution">
    <text evidence="2">The sequence shown here is derived from an EMBL/GenBank/DDBJ whole genome shotgun (WGS) entry which is preliminary data.</text>
</comment>
<sequence length="78" mass="8123">MHPASLKGSDGSVRLTRIPCGEGDLGAGSATVIHTRAELSTGCAKDLWITEVIVSKGVREMTNSRSKPPSRPLSGGYA</sequence>
<dbReference type="AlphaFoldDB" id="L7ESY3"/>
<proteinExistence type="predicted"/>
<keyword evidence="3" id="KW-1185">Reference proteome</keyword>
<dbReference type="PATRIC" id="fig|698760.3.peg.8527"/>
<organism evidence="2 3">
    <name type="scientific">Streptomyces turgidiscabies (strain Car8)</name>
    <dbReference type="NCBI Taxonomy" id="698760"/>
    <lineage>
        <taxon>Bacteria</taxon>
        <taxon>Bacillati</taxon>
        <taxon>Actinomycetota</taxon>
        <taxon>Actinomycetes</taxon>
        <taxon>Kitasatosporales</taxon>
        <taxon>Streptomycetaceae</taxon>
        <taxon>Streptomyces</taxon>
    </lineage>
</organism>
<dbReference type="Proteomes" id="UP000010931">
    <property type="component" value="Unassembled WGS sequence"/>
</dbReference>
<protein>
    <submittedName>
        <fullName evidence="2">Uncharacterized protein</fullName>
    </submittedName>
</protein>
<gene>
    <name evidence="2" type="ORF">STRTUCAR8_05694</name>
</gene>